<evidence type="ECO:0000256" key="1">
    <source>
        <dbReference type="ARBA" id="ARBA00004906"/>
    </source>
</evidence>
<dbReference type="FunCoup" id="A0A061GZ88">
    <property type="interactions" value="95"/>
</dbReference>
<dbReference type="PANTHER" id="PTHR32370">
    <property type="entry name" value="OS12G0117600 PROTEIN"/>
    <property type="match status" value="1"/>
</dbReference>
<dbReference type="InterPro" id="IPR027356">
    <property type="entry name" value="NPH3_dom"/>
</dbReference>
<keyword evidence="3" id="KW-0833">Ubl conjugation pathway</keyword>
<dbReference type="SMART" id="SM00225">
    <property type="entry name" value="BTB"/>
    <property type="match status" value="1"/>
</dbReference>
<proteinExistence type="inferred from homology"/>
<dbReference type="HOGENOM" id="CLU_005994_6_3_1"/>
<dbReference type="UniPathway" id="UPA00143"/>
<comment type="similarity">
    <text evidence="4">Belongs to the NPH3 family.</text>
</comment>
<dbReference type="InParanoid" id="A0A061GZ88"/>
<dbReference type="InterPro" id="IPR011333">
    <property type="entry name" value="SKP1/BTB/POZ_sf"/>
</dbReference>
<evidence type="ECO:0000259" key="6">
    <source>
        <dbReference type="PROSITE" id="PS51649"/>
    </source>
</evidence>
<dbReference type="FunFam" id="3.30.710.10:FF:000168">
    <property type="entry name" value="BTB/POZ domain-containing protein At1g03010"/>
    <property type="match status" value="1"/>
</dbReference>
<evidence type="ECO:0000256" key="3">
    <source>
        <dbReference type="ARBA" id="ARBA00022786"/>
    </source>
</evidence>
<name>A0A061GZ88_THECC</name>
<dbReference type="Pfam" id="PF00651">
    <property type="entry name" value="BTB"/>
    <property type="match status" value="1"/>
</dbReference>
<dbReference type="OMA" id="HVAITIC"/>
<sequence length="576" mass="64325">MATPVMSNSRMSSAMERTGQWVFSQEIPTDVVVEAGEANFNLHKFMLVAKSNYIRKLILETKEADLTRINLSDIPGGPEIFEKAAKFCYGVNFEITVHNVAALRCAAEYLQMTDNYCDSNLAGRTEDFLSQVALHSLSGAVVVLKSCEDLLPMAEELKIVQRCIDIASARACSVANFPCRTPPNWWTEELSILDVDLFGRIIAAMKQRGAKALTLASALITYAERWLRDLVRDHSGNGIKCSEPTDSDLRIQQRELLESMVALFPAEKAAFPMHFLCCLLRCAIFLKASSACKNELEKRIAVILEHVAVNDLLVLSFTYDGERLLDLDSVRRIISGFVEKEKSMAVFNGGNFREVTSSAMQRVAKTVDAYLGEIATVDELTIAKFNGIAILVPKGARKVEDDLYRAIDIYLKAHPNLDEIEREKVCSSMDPLKLSYEARVHASQNKRLPVQIVLHALYYDQLKLRSGAVDDRERNAADAVATRNQLQADVSLVKENEALRSELKKMKMYISDLQKNNQGTCSKSAAGNRKPTFFSSMSKTLGKLNPFRHGSKDTSNIDDSLGVDVTKPRRRRFSIS</sequence>
<dbReference type="EMBL" id="CM001887">
    <property type="protein sequence ID" value="EOY34722.1"/>
    <property type="molecule type" value="Genomic_DNA"/>
</dbReference>
<evidence type="ECO:0000256" key="4">
    <source>
        <dbReference type="PROSITE-ProRule" id="PRU00982"/>
    </source>
</evidence>
<organism evidence="7 8">
    <name type="scientific">Theobroma cacao</name>
    <name type="common">Cacao</name>
    <name type="synonym">Cocoa</name>
    <dbReference type="NCBI Taxonomy" id="3641"/>
    <lineage>
        <taxon>Eukaryota</taxon>
        <taxon>Viridiplantae</taxon>
        <taxon>Streptophyta</taxon>
        <taxon>Embryophyta</taxon>
        <taxon>Tracheophyta</taxon>
        <taxon>Spermatophyta</taxon>
        <taxon>Magnoliopsida</taxon>
        <taxon>eudicotyledons</taxon>
        <taxon>Gunneridae</taxon>
        <taxon>Pentapetalae</taxon>
        <taxon>rosids</taxon>
        <taxon>malvids</taxon>
        <taxon>Malvales</taxon>
        <taxon>Malvaceae</taxon>
        <taxon>Byttnerioideae</taxon>
        <taxon>Theobroma</taxon>
    </lineage>
</organism>
<evidence type="ECO:0000313" key="7">
    <source>
        <dbReference type="EMBL" id="EOY34722.1"/>
    </source>
</evidence>
<evidence type="ECO:0000259" key="5">
    <source>
        <dbReference type="PROSITE" id="PS50097"/>
    </source>
</evidence>
<dbReference type="Gramene" id="EOY34722">
    <property type="protein sequence ID" value="EOY34722"/>
    <property type="gene ID" value="TCM_042307"/>
</dbReference>
<dbReference type="GO" id="GO:0016567">
    <property type="term" value="P:protein ubiquitination"/>
    <property type="evidence" value="ECO:0007669"/>
    <property type="project" value="UniProtKB-UniPathway"/>
</dbReference>
<gene>
    <name evidence="7" type="ORF">TCM_042307</name>
</gene>
<keyword evidence="8" id="KW-1185">Reference proteome</keyword>
<reference evidence="7 8" key="1">
    <citation type="journal article" date="2013" name="Genome Biol.">
        <title>The genome sequence of the most widely cultivated cacao type and its use to identify candidate genes regulating pod color.</title>
        <authorList>
            <person name="Motamayor J.C."/>
            <person name="Mockaitis K."/>
            <person name="Schmutz J."/>
            <person name="Haiminen N."/>
            <person name="Iii D.L."/>
            <person name="Cornejo O."/>
            <person name="Findley S.D."/>
            <person name="Zheng P."/>
            <person name="Utro F."/>
            <person name="Royaert S."/>
            <person name="Saski C."/>
            <person name="Jenkins J."/>
            <person name="Podicheti R."/>
            <person name="Zhao M."/>
            <person name="Scheffler B.E."/>
            <person name="Stack J.C."/>
            <person name="Feltus F.A."/>
            <person name="Mustiga G.M."/>
            <person name="Amores F."/>
            <person name="Phillips W."/>
            <person name="Marelli J.P."/>
            <person name="May G.D."/>
            <person name="Shapiro H."/>
            <person name="Ma J."/>
            <person name="Bustamante C.D."/>
            <person name="Schnell R.J."/>
            <person name="Main D."/>
            <person name="Gilbert D."/>
            <person name="Parida L."/>
            <person name="Kuhn D.N."/>
        </authorList>
    </citation>
    <scope>NUCLEOTIDE SEQUENCE [LARGE SCALE GENOMIC DNA]</scope>
    <source>
        <strain evidence="8">cv. Matina 1-6</strain>
    </source>
</reference>
<dbReference type="InterPro" id="IPR043454">
    <property type="entry name" value="NPH3/RPT2-like"/>
</dbReference>
<dbReference type="Pfam" id="PF03000">
    <property type="entry name" value="NPH3"/>
    <property type="match status" value="1"/>
</dbReference>
<dbReference type="PROSITE" id="PS51649">
    <property type="entry name" value="NPH3"/>
    <property type="match status" value="1"/>
</dbReference>
<dbReference type="InterPro" id="IPR000210">
    <property type="entry name" value="BTB/POZ_dom"/>
</dbReference>
<feature type="domain" description="NPH3" evidence="6">
    <location>
        <begin position="184"/>
        <end position="463"/>
    </location>
</feature>
<keyword evidence="2" id="KW-0597">Phosphoprotein</keyword>
<dbReference type="eggNOG" id="ENOG502QUJB">
    <property type="taxonomic scope" value="Eukaryota"/>
</dbReference>
<dbReference type="PROSITE" id="PS50097">
    <property type="entry name" value="BTB"/>
    <property type="match status" value="1"/>
</dbReference>
<dbReference type="SUPFAM" id="SSF54695">
    <property type="entry name" value="POZ domain"/>
    <property type="match status" value="1"/>
</dbReference>
<dbReference type="STRING" id="3641.A0A061GZ88"/>
<feature type="domain" description="BTB" evidence="5">
    <location>
        <begin position="29"/>
        <end position="97"/>
    </location>
</feature>
<comment type="pathway">
    <text evidence="1">Protein modification; protein ubiquitination.</text>
</comment>
<dbReference type="AlphaFoldDB" id="A0A061GZ88"/>
<dbReference type="Proteomes" id="UP000026915">
    <property type="component" value="Chromosome 9"/>
</dbReference>
<evidence type="ECO:0000313" key="8">
    <source>
        <dbReference type="Proteomes" id="UP000026915"/>
    </source>
</evidence>
<dbReference type="Gene3D" id="3.30.710.10">
    <property type="entry name" value="Potassium Channel Kv1.1, Chain A"/>
    <property type="match status" value="1"/>
</dbReference>
<accession>A0A061GZ88</accession>
<evidence type="ECO:0000256" key="2">
    <source>
        <dbReference type="ARBA" id="ARBA00022553"/>
    </source>
</evidence>
<protein>
    <submittedName>
        <fullName evidence="7">Phototropic-responsive NPH3 family protein</fullName>
    </submittedName>
</protein>